<accession>A0A2W5Q0D7</accession>
<sequence length="89" mass="10223">MAFLTFGPGLKLSRAPQFEARYRPGQFAPVTGIYQCTACGFEIVCLATKHLQSREDKRLPRHPRDCPGISWRLLAQVNERPWLLIDQRP</sequence>
<name>A0A2W5Q0D7_VARPD</name>
<evidence type="ECO:0000313" key="2">
    <source>
        <dbReference type="Proteomes" id="UP000249135"/>
    </source>
</evidence>
<comment type="caution">
    <text evidence="1">The sequence shown here is derived from an EMBL/GenBank/DDBJ whole genome shotgun (WGS) entry which is preliminary data.</text>
</comment>
<dbReference type="Proteomes" id="UP000249135">
    <property type="component" value="Unassembled WGS sequence"/>
</dbReference>
<dbReference type="EMBL" id="QFPP01000328">
    <property type="protein sequence ID" value="PZQ68175.1"/>
    <property type="molecule type" value="Genomic_DNA"/>
</dbReference>
<organism evidence="1 2">
    <name type="scientific">Variovorax paradoxus</name>
    <dbReference type="NCBI Taxonomy" id="34073"/>
    <lineage>
        <taxon>Bacteria</taxon>
        <taxon>Pseudomonadati</taxon>
        <taxon>Pseudomonadota</taxon>
        <taxon>Betaproteobacteria</taxon>
        <taxon>Burkholderiales</taxon>
        <taxon>Comamonadaceae</taxon>
        <taxon>Variovorax</taxon>
    </lineage>
</organism>
<proteinExistence type="predicted"/>
<dbReference type="AlphaFoldDB" id="A0A2W5Q0D7"/>
<evidence type="ECO:0008006" key="3">
    <source>
        <dbReference type="Google" id="ProtNLM"/>
    </source>
</evidence>
<gene>
    <name evidence="1" type="ORF">DI563_20735</name>
</gene>
<evidence type="ECO:0000313" key="1">
    <source>
        <dbReference type="EMBL" id="PZQ68175.1"/>
    </source>
</evidence>
<protein>
    <recommendedName>
        <fullName evidence="3">Protein L</fullName>
    </recommendedName>
</protein>
<reference evidence="1 2" key="1">
    <citation type="submission" date="2017-08" db="EMBL/GenBank/DDBJ databases">
        <title>Infants hospitalized years apart are colonized by the same room-sourced microbial strains.</title>
        <authorList>
            <person name="Brooks B."/>
            <person name="Olm M.R."/>
            <person name="Firek B.A."/>
            <person name="Baker R."/>
            <person name="Thomas B.C."/>
            <person name="Morowitz M.J."/>
            <person name="Banfield J.F."/>
        </authorList>
    </citation>
    <scope>NUCLEOTIDE SEQUENCE [LARGE SCALE GENOMIC DNA]</scope>
    <source>
        <strain evidence="1">S2_005_003_R2_41</strain>
    </source>
</reference>